<organism evidence="2 3">
    <name type="scientific">Ferrimonas lipolytica</name>
    <dbReference type="NCBI Taxonomy" id="2724191"/>
    <lineage>
        <taxon>Bacteria</taxon>
        <taxon>Pseudomonadati</taxon>
        <taxon>Pseudomonadota</taxon>
        <taxon>Gammaproteobacteria</taxon>
        <taxon>Alteromonadales</taxon>
        <taxon>Ferrimonadaceae</taxon>
        <taxon>Ferrimonas</taxon>
    </lineage>
</organism>
<protein>
    <submittedName>
        <fullName evidence="2">DUF2057 domain-containing protein</fullName>
    </submittedName>
</protein>
<accession>A0A6H1UHU9</accession>
<reference evidence="2 3" key="1">
    <citation type="submission" date="2020-04" db="EMBL/GenBank/DDBJ databases">
        <title>Ferrimonas sp. S7 isolated from sea water.</title>
        <authorList>
            <person name="Bae S.S."/>
            <person name="Baek K."/>
        </authorList>
    </citation>
    <scope>NUCLEOTIDE SEQUENCE [LARGE SCALE GENOMIC DNA]</scope>
    <source>
        <strain evidence="2 3">S7</strain>
    </source>
</reference>
<feature type="signal peptide" evidence="1">
    <location>
        <begin position="1"/>
        <end position="22"/>
    </location>
</feature>
<evidence type="ECO:0000256" key="1">
    <source>
        <dbReference type="SAM" id="SignalP"/>
    </source>
</evidence>
<sequence length="127" mass="13551">MRTKTLLATAATALLLSTGVSAAQLQLGDGFFATAVNGNEVSVTADSHKLTSGKQVVTVRYEENIIHSSERNDYTVTGPMYVVFDANDSANYQIVKNGDKFQLTSSSGSVNAKIYNGEQAVHNSLSM</sequence>
<dbReference type="InterPro" id="IPR018635">
    <property type="entry name" value="UPF0319"/>
</dbReference>
<feature type="chain" id="PRO_5026005620" evidence="1">
    <location>
        <begin position="23"/>
        <end position="127"/>
    </location>
</feature>
<keyword evidence="1" id="KW-0732">Signal</keyword>
<evidence type="ECO:0000313" key="2">
    <source>
        <dbReference type="EMBL" id="QIZ78614.1"/>
    </source>
</evidence>
<dbReference type="Proteomes" id="UP000501602">
    <property type="component" value="Chromosome"/>
</dbReference>
<dbReference type="EMBL" id="CP051180">
    <property type="protein sequence ID" value="QIZ78614.1"/>
    <property type="molecule type" value="Genomic_DNA"/>
</dbReference>
<dbReference type="KEGG" id="fes:HER31_17910"/>
<dbReference type="Pfam" id="PF09829">
    <property type="entry name" value="DUF2057"/>
    <property type="match status" value="1"/>
</dbReference>
<proteinExistence type="predicted"/>
<gene>
    <name evidence="2" type="ORF">HER31_17910</name>
</gene>
<keyword evidence="3" id="KW-1185">Reference proteome</keyword>
<dbReference type="RefSeq" id="WP_168662745.1">
    <property type="nucleotide sequence ID" value="NZ_CP051180.1"/>
</dbReference>
<dbReference type="AlphaFoldDB" id="A0A6H1UHU9"/>
<evidence type="ECO:0000313" key="3">
    <source>
        <dbReference type="Proteomes" id="UP000501602"/>
    </source>
</evidence>
<name>A0A6H1UHU9_9GAMM</name>